<proteinExistence type="predicted"/>
<organism evidence="2 3">
    <name type="scientific">Microterricola gilva</name>
    <dbReference type="NCBI Taxonomy" id="393267"/>
    <lineage>
        <taxon>Bacteria</taxon>
        <taxon>Bacillati</taxon>
        <taxon>Actinomycetota</taxon>
        <taxon>Actinomycetes</taxon>
        <taxon>Micrococcales</taxon>
        <taxon>Microbacteriaceae</taxon>
        <taxon>Microterricola</taxon>
    </lineage>
</organism>
<accession>A0A4V2GAT2</accession>
<evidence type="ECO:0000259" key="1">
    <source>
        <dbReference type="PROSITE" id="PS51782"/>
    </source>
</evidence>
<dbReference type="AlphaFoldDB" id="A0A4V2GAT2"/>
<dbReference type="PANTHER" id="PTHR33734">
    <property type="entry name" value="LYSM DOMAIN-CONTAINING GPI-ANCHORED PROTEIN 2"/>
    <property type="match status" value="1"/>
</dbReference>
<dbReference type="SMART" id="SM00257">
    <property type="entry name" value="LysM"/>
    <property type="match status" value="3"/>
</dbReference>
<evidence type="ECO:0000313" key="2">
    <source>
        <dbReference type="EMBL" id="RZU65496.1"/>
    </source>
</evidence>
<dbReference type="Pfam" id="PF01476">
    <property type="entry name" value="LysM"/>
    <property type="match status" value="3"/>
</dbReference>
<sequence length="420" mass="42585">MNEIEGTTTRREALRASRKRRSSFVTIPLAVVSAIAVSLNFASPAEAATPAKPSLKPRAAIPTPKLTAAPTTVAATQAPSSYVVVEGDTVSGIAARFGLSTAAVLAQNGLGWSAVIFPGQTLSLGGSAVIVSAPPAAPSAEITRYTVVAGDTISGIAEAHGLNSHDVLRANGLDAQSLIFAGQTIVLPDAAQSASVAQAAPVAAVDAGPAATGTHTVSSGDTISGIASAAGVSVQALLDANGLGWSSIIYPGQTLALPGGPVLEVAVVVEQLIASPAGGSSSAAVPLSSEMRQNARTIIDVARSIGASDEAIVVALATAAQESSLINLDHGDRDSLGLFQQRPSAGWGTPDQLMDPHYATLAFFGQAPNTNDVVPRGLFDIDGWQGMSVTEAAQAVQISAHPDFYAKWETSARSWLTELG</sequence>
<feature type="domain" description="LysM" evidence="1">
    <location>
        <begin position="143"/>
        <end position="187"/>
    </location>
</feature>
<dbReference type="SUPFAM" id="SSF54106">
    <property type="entry name" value="LysM domain"/>
    <property type="match status" value="3"/>
</dbReference>
<protein>
    <submittedName>
        <fullName evidence="2">LysM repeat protein</fullName>
    </submittedName>
</protein>
<feature type="domain" description="LysM" evidence="1">
    <location>
        <begin position="80"/>
        <end position="124"/>
    </location>
</feature>
<dbReference type="RefSeq" id="WP_242616299.1">
    <property type="nucleotide sequence ID" value="NZ_SHLC01000001.1"/>
</dbReference>
<reference evidence="2 3" key="1">
    <citation type="submission" date="2019-02" db="EMBL/GenBank/DDBJ databases">
        <title>Sequencing the genomes of 1000 actinobacteria strains.</title>
        <authorList>
            <person name="Klenk H.-P."/>
        </authorList>
    </citation>
    <scope>NUCLEOTIDE SEQUENCE [LARGE SCALE GENOMIC DNA]</scope>
    <source>
        <strain evidence="2 3">DSM 18319</strain>
    </source>
</reference>
<dbReference type="CDD" id="cd00118">
    <property type="entry name" value="LysM"/>
    <property type="match status" value="3"/>
</dbReference>
<dbReference type="InterPro" id="IPR036779">
    <property type="entry name" value="LysM_dom_sf"/>
</dbReference>
<feature type="domain" description="LysM" evidence="1">
    <location>
        <begin position="213"/>
        <end position="257"/>
    </location>
</feature>
<name>A0A4V2GAT2_9MICO</name>
<gene>
    <name evidence="2" type="ORF">EV379_1830</name>
</gene>
<dbReference type="EMBL" id="SHLC01000001">
    <property type="protein sequence ID" value="RZU65496.1"/>
    <property type="molecule type" value="Genomic_DNA"/>
</dbReference>
<evidence type="ECO:0000313" key="3">
    <source>
        <dbReference type="Proteomes" id="UP000291483"/>
    </source>
</evidence>
<dbReference type="PANTHER" id="PTHR33734:SF22">
    <property type="entry name" value="MEMBRANE-BOUND LYTIC MUREIN TRANSGLYCOSYLASE D"/>
    <property type="match status" value="1"/>
</dbReference>
<dbReference type="InterPro" id="IPR018392">
    <property type="entry name" value="LysM"/>
</dbReference>
<dbReference type="Proteomes" id="UP000291483">
    <property type="component" value="Unassembled WGS sequence"/>
</dbReference>
<dbReference type="GO" id="GO:0008932">
    <property type="term" value="F:lytic endotransglycosylase activity"/>
    <property type="evidence" value="ECO:0007669"/>
    <property type="project" value="TreeGrafter"/>
</dbReference>
<keyword evidence="3" id="KW-1185">Reference proteome</keyword>
<dbReference type="Gene3D" id="3.10.350.10">
    <property type="entry name" value="LysM domain"/>
    <property type="match status" value="3"/>
</dbReference>
<dbReference type="PROSITE" id="PS51782">
    <property type="entry name" value="LYSM"/>
    <property type="match status" value="3"/>
</dbReference>
<comment type="caution">
    <text evidence="2">The sequence shown here is derived from an EMBL/GenBank/DDBJ whole genome shotgun (WGS) entry which is preliminary data.</text>
</comment>